<dbReference type="InterPro" id="IPR029787">
    <property type="entry name" value="Nucleotide_cyclase"/>
</dbReference>
<feature type="transmembrane region" description="Helical" evidence="1">
    <location>
        <begin position="272"/>
        <end position="290"/>
    </location>
</feature>
<proteinExistence type="predicted"/>
<sequence length="560" mass="61260">MGWVLAGCFSVAWAAPIEVDAAASELDVTAQTDYWIDHTGQLDAATVAVLAPSLPFEPSASTLTHRLGDGALWQRLVLQPLPAGQRWFLQVSFHGLDQVGLFYQDADGHWVAQRAGDRVAVDDWAIRDRTPVFALDTAAAPREYWLRIANWPIPVGARLLLLREDELTAWRNGGNLLLGAYFGLALLVVYVGALSARQYADRAFAAYCLYASMATMVQVCFTGIGGLFLWPHSPWWNNAAPFIFSMLSCAAGGLLLREVCSIHRLSPALDRFVLAWVAFGPLWGVAYVAWPSSAGFGVLALYQVACLVLVLTICFWCHRNGERWALRFGLSFLPVLVTAPFPILRNQGLLPASFLTQYALAIGAALEIPLQLWMLSRRAREISEAGIRANAMETQDPLTGLPPRGMLLFRLRDALKRARRDSRRCAMLVINLANHAEILAGHGREAADRALVLAGARLMRVARDVDTVSRIDLAQFAMLMEGPVTSEQAAAMATQVVARGLNPSLKLPGGVTLKFHVTCMLAPDPGLADSDDAESCLMRLSHELARLSPDGRKAIAHLNY</sequence>
<keyword evidence="4" id="KW-1185">Reference proteome</keyword>
<keyword evidence="1" id="KW-0812">Transmembrane</keyword>
<feature type="transmembrane region" description="Helical" evidence="1">
    <location>
        <begin position="355"/>
        <end position="375"/>
    </location>
</feature>
<organism evidence="3 4">
    <name type="scientific">Variovorax terrae</name>
    <dbReference type="NCBI Taxonomy" id="2923278"/>
    <lineage>
        <taxon>Bacteria</taxon>
        <taxon>Pseudomonadati</taxon>
        <taxon>Pseudomonadota</taxon>
        <taxon>Betaproteobacteria</taxon>
        <taxon>Burkholderiales</taxon>
        <taxon>Comamonadaceae</taxon>
        <taxon>Variovorax</taxon>
    </lineage>
</organism>
<feature type="domain" description="GGDEF" evidence="2">
    <location>
        <begin position="382"/>
        <end position="558"/>
    </location>
</feature>
<comment type="caution">
    <text evidence="3">The sequence shown here is derived from an EMBL/GenBank/DDBJ whole genome shotgun (WGS) entry which is preliminary data.</text>
</comment>
<keyword evidence="1" id="KW-0472">Membrane</keyword>
<dbReference type="Gene3D" id="3.30.70.270">
    <property type="match status" value="1"/>
</dbReference>
<accession>A0A9X1VXM7</accession>
<feature type="transmembrane region" description="Helical" evidence="1">
    <location>
        <begin position="242"/>
        <end position="260"/>
    </location>
</feature>
<dbReference type="InterPro" id="IPR000160">
    <property type="entry name" value="GGDEF_dom"/>
</dbReference>
<feature type="transmembrane region" description="Helical" evidence="1">
    <location>
        <begin position="207"/>
        <end position="230"/>
    </location>
</feature>
<dbReference type="SUPFAM" id="SSF55073">
    <property type="entry name" value="Nucleotide cyclase"/>
    <property type="match status" value="1"/>
</dbReference>
<dbReference type="Pfam" id="PF07696">
    <property type="entry name" value="7TMR-DISMED2"/>
    <property type="match status" value="1"/>
</dbReference>
<name>A0A9X1VXM7_9BURK</name>
<gene>
    <name evidence="3" type="ORF">MMF98_11735</name>
</gene>
<keyword evidence="1" id="KW-1133">Transmembrane helix</keyword>
<reference evidence="3" key="1">
    <citation type="submission" date="2022-03" db="EMBL/GenBank/DDBJ databases">
        <authorList>
            <person name="Woo C.Y."/>
        </authorList>
    </citation>
    <scope>NUCLEOTIDE SEQUENCE</scope>
    <source>
        <strain evidence="3">CYS-02</strain>
    </source>
</reference>
<dbReference type="Gene3D" id="2.60.40.2380">
    <property type="match status" value="1"/>
</dbReference>
<dbReference type="PANTHER" id="PTHR44757">
    <property type="entry name" value="DIGUANYLATE CYCLASE DGCP"/>
    <property type="match status" value="1"/>
</dbReference>
<dbReference type="SMART" id="SM00267">
    <property type="entry name" value="GGDEF"/>
    <property type="match status" value="1"/>
</dbReference>
<dbReference type="Pfam" id="PF00990">
    <property type="entry name" value="GGDEF"/>
    <property type="match status" value="1"/>
</dbReference>
<evidence type="ECO:0000313" key="4">
    <source>
        <dbReference type="Proteomes" id="UP001139447"/>
    </source>
</evidence>
<feature type="transmembrane region" description="Helical" evidence="1">
    <location>
        <begin position="296"/>
        <end position="317"/>
    </location>
</feature>
<evidence type="ECO:0000313" key="3">
    <source>
        <dbReference type="EMBL" id="MCJ0763877.1"/>
    </source>
</evidence>
<dbReference type="PANTHER" id="PTHR44757:SF2">
    <property type="entry name" value="BIOFILM ARCHITECTURE MAINTENANCE PROTEIN MBAA"/>
    <property type="match status" value="1"/>
</dbReference>
<dbReference type="InterPro" id="IPR011623">
    <property type="entry name" value="7TMR_DISM_rcpt_extracell_dom1"/>
</dbReference>
<dbReference type="Proteomes" id="UP001139447">
    <property type="component" value="Unassembled WGS sequence"/>
</dbReference>
<dbReference type="EC" id="2.7.7.65" evidence="3"/>
<keyword evidence="3" id="KW-0808">Transferase</keyword>
<dbReference type="AlphaFoldDB" id="A0A9X1VXM7"/>
<feature type="transmembrane region" description="Helical" evidence="1">
    <location>
        <begin position="324"/>
        <end position="343"/>
    </location>
</feature>
<evidence type="ECO:0000259" key="2">
    <source>
        <dbReference type="SMART" id="SM00267"/>
    </source>
</evidence>
<evidence type="ECO:0000256" key="1">
    <source>
        <dbReference type="SAM" id="Phobius"/>
    </source>
</evidence>
<keyword evidence="3" id="KW-0548">Nucleotidyltransferase</keyword>
<dbReference type="InterPro" id="IPR011622">
    <property type="entry name" value="7TMR_DISM_rcpt_extracell_dom2"/>
</dbReference>
<dbReference type="InterPro" id="IPR052155">
    <property type="entry name" value="Biofilm_reg_signaling"/>
</dbReference>
<dbReference type="EMBL" id="JALGBI010000001">
    <property type="protein sequence ID" value="MCJ0763877.1"/>
    <property type="molecule type" value="Genomic_DNA"/>
</dbReference>
<protein>
    <submittedName>
        <fullName evidence="3">Diguanylate cyclase</fullName>
        <ecNumber evidence="3">2.7.7.65</ecNumber>
    </submittedName>
</protein>
<feature type="transmembrane region" description="Helical" evidence="1">
    <location>
        <begin position="176"/>
        <end position="195"/>
    </location>
</feature>
<dbReference type="InterPro" id="IPR043128">
    <property type="entry name" value="Rev_trsase/Diguanyl_cyclase"/>
</dbReference>
<dbReference type="RefSeq" id="WP_243306453.1">
    <property type="nucleotide sequence ID" value="NZ_JALGBI010000001.1"/>
</dbReference>
<dbReference type="GO" id="GO:0052621">
    <property type="term" value="F:diguanylate cyclase activity"/>
    <property type="evidence" value="ECO:0007669"/>
    <property type="project" value="UniProtKB-EC"/>
</dbReference>
<dbReference type="Pfam" id="PF07695">
    <property type="entry name" value="7TMR-DISM_7TM"/>
    <property type="match status" value="1"/>
</dbReference>